<dbReference type="EMBL" id="MNZO01000045">
    <property type="protein sequence ID" value="OIP86697.1"/>
    <property type="molecule type" value="Genomic_DNA"/>
</dbReference>
<sequence>MSEIDNLVAELEAKKKAAKEKPKKEYVVVEEGFDYPLEKKLATPPENRPFFFIKITRPTI</sequence>
<dbReference type="Proteomes" id="UP000182344">
    <property type="component" value="Unassembled WGS sequence"/>
</dbReference>
<dbReference type="STRING" id="1805376.AUK05_03125"/>
<organism evidence="1 2">
    <name type="scientific">Candidatus Shapirobacteria bacterium CG2_30_35_20</name>
    <dbReference type="NCBI Taxonomy" id="1805376"/>
    <lineage>
        <taxon>Bacteria</taxon>
        <taxon>Candidatus Shapironibacteriota</taxon>
    </lineage>
</organism>
<accession>A0A1J5HNL4</accession>
<gene>
    <name evidence="1" type="ORF">AUK05_03125</name>
</gene>
<comment type="caution">
    <text evidence="1">The sequence shown here is derived from an EMBL/GenBank/DDBJ whole genome shotgun (WGS) entry which is preliminary data.</text>
</comment>
<reference evidence="1 2" key="1">
    <citation type="journal article" date="2016" name="Environ. Microbiol.">
        <title>Genomic resolution of a cold subsurface aquifer community provides metabolic insights for novel microbes adapted to high CO concentrations.</title>
        <authorList>
            <person name="Probst A.J."/>
            <person name="Castelle C.J."/>
            <person name="Singh A."/>
            <person name="Brown C.T."/>
            <person name="Anantharaman K."/>
            <person name="Sharon I."/>
            <person name="Hug L.A."/>
            <person name="Burstein D."/>
            <person name="Emerson J.B."/>
            <person name="Thomas B.C."/>
            <person name="Banfield J.F."/>
        </authorList>
    </citation>
    <scope>NUCLEOTIDE SEQUENCE [LARGE SCALE GENOMIC DNA]</scope>
    <source>
        <strain evidence="1">CG2_30_35_20</strain>
    </source>
</reference>
<proteinExistence type="predicted"/>
<name>A0A1J5HNL4_9BACT</name>
<protein>
    <submittedName>
        <fullName evidence="1">Uncharacterized protein</fullName>
    </submittedName>
</protein>
<evidence type="ECO:0000313" key="1">
    <source>
        <dbReference type="EMBL" id="OIP86697.1"/>
    </source>
</evidence>
<dbReference type="AlphaFoldDB" id="A0A1J5HNL4"/>
<evidence type="ECO:0000313" key="2">
    <source>
        <dbReference type="Proteomes" id="UP000182344"/>
    </source>
</evidence>